<comment type="similarity">
    <text evidence="1">In the 2nd section; belongs to the type-I 3-dehydroquinase family.</text>
</comment>
<feature type="domain" description="Shikimate dehydrogenase substrate binding N-terminal" evidence="5">
    <location>
        <begin position="1055"/>
        <end position="1136"/>
    </location>
</feature>
<dbReference type="Pfam" id="PF01487">
    <property type="entry name" value="DHquinase_I"/>
    <property type="match status" value="1"/>
</dbReference>
<dbReference type="CDD" id="cd01065">
    <property type="entry name" value="NAD_bind_Shikimate_DH"/>
    <property type="match status" value="2"/>
</dbReference>
<dbReference type="Gene3D" id="3.40.50.720">
    <property type="entry name" value="NAD(P)-binding Rossmann-like Domain"/>
    <property type="match status" value="2"/>
</dbReference>
<dbReference type="PANTHER" id="PTHR21089">
    <property type="entry name" value="SHIKIMATE DEHYDROGENASE"/>
    <property type="match status" value="1"/>
</dbReference>
<dbReference type="CDD" id="cd00502">
    <property type="entry name" value="DHQase_I"/>
    <property type="match status" value="1"/>
</dbReference>
<name>A0A2S4KMI2_9HYPO</name>
<dbReference type="SUPFAM" id="SSF51735">
    <property type="entry name" value="NAD(P)-binding Rossmann-fold domains"/>
    <property type="match status" value="2"/>
</dbReference>
<evidence type="ECO:0000259" key="4">
    <source>
        <dbReference type="Pfam" id="PF01488"/>
    </source>
</evidence>
<comment type="caution">
    <text evidence="7">The sequence shown here is derived from an EMBL/GenBank/DDBJ whole genome shotgun (WGS) entry which is preliminary data.</text>
</comment>
<evidence type="ECO:0000256" key="3">
    <source>
        <dbReference type="SAM" id="MobiDB-lite"/>
    </source>
</evidence>
<evidence type="ECO:0000313" key="7">
    <source>
        <dbReference type="EMBL" id="POR31400.1"/>
    </source>
</evidence>
<dbReference type="Pfam" id="PF01202">
    <property type="entry name" value="SKI"/>
    <property type="match status" value="1"/>
</dbReference>
<dbReference type="GO" id="GO:0005737">
    <property type="term" value="C:cytoplasm"/>
    <property type="evidence" value="ECO:0007669"/>
    <property type="project" value="InterPro"/>
</dbReference>
<dbReference type="PANTHER" id="PTHR21089:SF1">
    <property type="entry name" value="BIFUNCTIONAL 3-DEHYDROQUINATE DEHYDRATASE_SHIKIMATE DEHYDROGENASE, CHLOROPLASTIC"/>
    <property type="match status" value="1"/>
</dbReference>
<evidence type="ECO:0000259" key="5">
    <source>
        <dbReference type="Pfam" id="PF08501"/>
    </source>
</evidence>
<comment type="similarity">
    <text evidence="2">In the N-terminal section; belongs to the shikimate kinase family.</text>
</comment>
<dbReference type="InterPro" id="IPR027417">
    <property type="entry name" value="P-loop_NTPase"/>
</dbReference>
<keyword evidence="8" id="KW-1185">Reference proteome</keyword>
<feature type="compositionally biased region" description="Basic and acidic residues" evidence="3">
    <location>
        <begin position="1005"/>
        <end position="1019"/>
    </location>
</feature>
<dbReference type="Proteomes" id="UP000237481">
    <property type="component" value="Unassembled WGS sequence"/>
</dbReference>
<dbReference type="InterPro" id="IPR022893">
    <property type="entry name" value="Shikimate_DH_fam"/>
</dbReference>
<feature type="domain" description="SDH C-terminal" evidence="6">
    <location>
        <begin position="960"/>
        <end position="990"/>
    </location>
</feature>
<dbReference type="InterPro" id="IPR010110">
    <property type="entry name" value="Shikimate_DH_AroM-type"/>
</dbReference>
<proteinExistence type="inferred from homology"/>
<feature type="domain" description="SDH C-terminal" evidence="6">
    <location>
        <begin position="1294"/>
        <end position="1324"/>
    </location>
</feature>
<reference evidence="7 8" key="1">
    <citation type="submission" date="2018-01" db="EMBL/GenBank/DDBJ databases">
        <title>Harnessing the power of phylogenomics to disentangle the directionality and signatures of interkingdom host jumping in the parasitic fungal genus Tolypocladium.</title>
        <authorList>
            <person name="Quandt C.A."/>
            <person name="Patterson W."/>
            <person name="Spatafora J.W."/>
        </authorList>
    </citation>
    <scope>NUCLEOTIDE SEQUENCE [LARGE SCALE GENOMIC DNA]</scope>
    <source>
        <strain evidence="7 8">NRBC 100945</strain>
    </source>
</reference>
<evidence type="ECO:0000313" key="8">
    <source>
        <dbReference type="Proteomes" id="UP000237481"/>
    </source>
</evidence>
<dbReference type="NCBIfam" id="TIGR01809">
    <property type="entry name" value="Shik-DH-AROM"/>
    <property type="match status" value="1"/>
</dbReference>
<organism evidence="7 8">
    <name type="scientific">Tolypocladium paradoxum</name>
    <dbReference type="NCBI Taxonomy" id="94208"/>
    <lineage>
        <taxon>Eukaryota</taxon>
        <taxon>Fungi</taxon>
        <taxon>Dikarya</taxon>
        <taxon>Ascomycota</taxon>
        <taxon>Pezizomycotina</taxon>
        <taxon>Sordariomycetes</taxon>
        <taxon>Hypocreomycetidae</taxon>
        <taxon>Hypocreales</taxon>
        <taxon>Ophiocordycipitaceae</taxon>
        <taxon>Tolypocladium</taxon>
    </lineage>
</organism>
<dbReference type="InterPro" id="IPR013785">
    <property type="entry name" value="Aldolase_TIM"/>
</dbReference>
<dbReference type="InterPro" id="IPR031322">
    <property type="entry name" value="Shikimate/glucono_kinase"/>
</dbReference>
<dbReference type="Gene3D" id="3.40.50.10860">
    <property type="entry name" value="Leucine Dehydrogenase, chain A, domain 1"/>
    <property type="match status" value="2"/>
</dbReference>
<dbReference type="Pfam" id="PF08501">
    <property type="entry name" value="Shikimate_dh_N"/>
    <property type="match status" value="2"/>
</dbReference>
<dbReference type="SUPFAM" id="SSF51569">
    <property type="entry name" value="Aldolase"/>
    <property type="match status" value="1"/>
</dbReference>
<dbReference type="GO" id="GO:0019632">
    <property type="term" value="P:shikimate metabolic process"/>
    <property type="evidence" value="ECO:0007669"/>
    <property type="project" value="TreeGrafter"/>
</dbReference>
<feature type="region of interest" description="Disordered" evidence="3">
    <location>
        <begin position="995"/>
        <end position="1043"/>
    </location>
</feature>
<dbReference type="InterPro" id="IPR013708">
    <property type="entry name" value="Shikimate_DH-bd_N"/>
</dbReference>
<sequence>MRGSVGPQIICVAPHHKWGIPAKTFAAPRWLVRLVKSSPIGLNKPEFPRFGSSTFDICRRRCSIKRSSLFPFENLGPKCSMSSCNHLTDPGLVLTKNATFFDSLSSPLRSTNKYQDSSVGLTGIPGCSRALYSWKTVFLLGTIMLSPDPAQLVANGTPKAGSCPATLKRRRRSASPIDPVSSNPSRRQSPSSQAGRSSAAVVSRGYAPDASIALIGIRGTGLSTLAVMASSALGFRLLDADQHFYQAKGLSRASYRSAHGNAEYRREELKLMQSMLFDNPTRTVIACGPGAVEGTGQVWLSEYAKNHPVIYVMRDTEGIRQHLRVWSVETISRLACLSGPTYRSLSNFEFYNLSDNDVREHDDAVDPGQQSPKSLALKQMEHDFLQLIYSITRQAGRHAEHEARHSLSSLPPESRPFTYALPLPIAALDAVSSSLRGVDTTADAVELVVSLAQVRAKASRFDTATANYISRRFYAAKRVVRLPVIFHVQLDCSPLPDASVEDSDMVYYLDLVHHGLRLAPEYLCVDISCDDESIRNLVAAKGATKIIGHDFSDCPTSTDWDTPARRDKIRRAENLGCDIVRLCQEATSAADNFAVQHFIHQIRTSGEHKIPLIAYNTGRLGRMSCYLNSILTPVTHPAVRSTAPEHTSPHLLTVKEAQCALYSSLMLDQMYFGIYGANVAQSLSPAMHNAAFRYCGMPHEYRIFQRRTLNDLKQLASDPSFGGASITAPFKGKVVPLVDFMSPDARAIGAVNTLLPLRSANLDSLLDKNRVGRVAALFGDNTDWIGIHTCVRRNLSPINAIKRRTTGLVLGAGGMARAATYALIRLGVRTIFIHNRTLHRAEELVTQFQGYPFPTGSDGPRLSRNQDGTLDRATNRPTIRIIPSKDDGWPEDADYPTIIVSCVATSDTNHESSADTSLHPNWLASPTGGVVVELSYTPLETPLLKQIREMSDHGWIAVDGLEVLPEQGMVQFELFTSRKAPRELMRKEVLQAYRERRSSAPLDPTSRRENGDSNDESAHDNSPNLTSSGQEPTTKTRPAAQVSEQSHVYDRNFFIFGHDIAHSLSPTLHNAGFRELGLPYHYSIHQSETVDDTVEELIGRPDFGGASVTYPHKLQVGRLLSSVTPRADKIGAVNTIVVHQSGKGRTLTGDNTDWLGIKRCIERSGLDNLQSSSALVLGAGGAARAACYAIQTLGIPSLVIVNRTFSRAEEMASQFKEVQTQAFGSLEEASQAEGLPVRVVVACVPADDLGEDKIPRQLFSGSDAGVLVEMAYRPKTTGMMVVAARQPGWKVFRGTDVLEEQAYAQFELWTGKAAPVKVMREAMQTRPKSNM</sequence>
<dbReference type="GO" id="GO:0003855">
    <property type="term" value="F:3-dehydroquinate dehydratase activity"/>
    <property type="evidence" value="ECO:0007669"/>
    <property type="project" value="InterPro"/>
</dbReference>
<dbReference type="FunFam" id="3.40.50.720:FF:000386">
    <property type="entry name" value="Quinate repressor protein"/>
    <property type="match status" value="1"/>
</dbReference>
<gene>
    <name evidence="7" type="ORF">TPAR_08394</name>
</gene>
<dbReference type="Gene3D" id="3.40.50.300">
    <property type="entry name" value="P-loop containing nucleotide triphosphate hydrolases"/>
    <property type="match status" value="1"/>
</dbReference>
<dbReference type="Gene3D" id="3.20.20.70">
    <property type="entry name" value="Aldolase class I"/>
    <property type="match status" value="1"/>
</dbReference>
<feature type="domain" description="Shikimate dehydrogenase substrate binding N-terminal" evidence="5">
    <location>
        <begin position="674"/>
        <end position="754"/>
    </location>
</feature>
<dbReference type="InterPro" id="IPR006151">
    <property type="entry name" value="Shikm_DH/Glu-tRNA_Rdtase"/>
</dbReference>
<dbReference type="Pfam" id="PF18317">
    <property type="entry name" value="SDH_C"/>
    <property type="match status" value="2"/>
</dbReference>
<dbReference type="InterPro" id="IPR046346">
    <property type="entry name" value="Aminoacid_DH-like_N_sf"/>
</dbReference>
<evidence type="ECO:0000256" key="2">
    <source>
        <dbReference type="ARBA" id="ARBA00009349"/>
    </source>
</evidence>
<dbReference type="GO" id="GO:0009423">
    <property type="term" value="P:chorismate biosynthetic process"/>
    <property type="evidence" value="ECO:0007669"/>
    <property type="project" value="TreeGrafter"/>
</dbReference>
<protein>
    <submittedName>
        <fullName evidence="7">Quinate repressor protein</fullName>
    </submittedName>
</protein>
<evidence type="ECO:0000259" key="6">
    <source>
        <dbReference type="Pfam" id="PF18317"/>
    </source>
</evidence>
<feature type="region of interest" description="Disordered" evidence="3">
    <location>
        <begin position="155"/>
        <end position="200"/>
    </location>
</feature>
<feature type="compositionally biased region" description="Polar residues" evidence="3">
    <location>
        <begin position="1020"/>
        <end position="1043"/>
    </location>
</feature>
<dbReference type="SUPFAM" id="SSF53223">
    <property type="entry name" value="Aminoacid dehydrogenase-like, N-terminal domain"/>
    <property type="match status" value="2"/>
</dbReference>
<feature type="compositionally biased region" description="Low complexity" evidence="3">
    <location>
        <begin position="181"/>
        <end position="200"/>
    </location>
</feature>
<evidence type="ECO:0000256" key="1">
    <source>
        <dbReference type="ARBA" id="ARBA00006477"/>
    </source>
</evidence>
<dbReference type="GO" id="GO:0004764">
    <property type="term" value="F:shikimate 3-dehydrogenase (NADP+) activity"/>
    <property type="evidence" value="ECO:0007669"/>
    <property type="project" value="InterPro"/>
</dbReference>
<dbReference type="OrthoDB" id="4415835at2759"/>
<feature type="domain" description="Quinate/shikimate 5-dehydrogenase/glutamyl-tRNA reductase" evidence="4">
    <location>
        <begin position="1166"/>
        <end position="1227"/>
    </location>
</feature>
<dbReference type="EMBL" id="PKSG01001047">
    <property type="protein sequence ID" value="POR31400.1"/>
    <property type="molecule type" value="Genomic_DNA"/>
</dbReference>
<dbReference type="SUPFAM" id="SSF52540">
    <property type="entry name" value="P-loop containing nucleoside triphosphate hydrolases"/>
    <property type="match status" value="1"/>
</dbReference>
<dbReference type="Pfam" id="PF01488">
    <property type="entry name" value="Shikimate_DH"/>
    <property type="match status" value="2"/>
</dbReference>
<accession>A0A2S4KMI2</accession>
<dbReference type="InterPro" id="IPR036291">
    <property type="entry name" value="NAD(P)-bd_dom_sf"/>
</dbReference>
<dbReference type="InterPro" id="IPR041121">
    <property type="entry name" value="SDH_C"/>
</dbReference>
<feature type="domain" description="Quinate/shikimate 5-dehydrogenase/glutamyl-tRNA reductase" evidence="4">
    <location>
        <begin position="807"/>
        <end position="851"/>
    </location>
</feature>
<dbReference type="STRING" id="94208.A0A2S4KMI2"/>
<dbReference type="InterPro" id="IPR001381">
    <property type="entry name" value="DHquinase_I"/>
</dbReference>